<accession>A0AAW0HJT4</accession>
<keyword evidence="3" id="KW-1185">Reference proteome</keyword>
<feature type="region of interest" description="Disordered" evidence="1">
    <location>
        <begin position="50"/>
        <end position="73"/>
    </location>
</feature>
<evidence type="ECO:0000313" key="3">
    <source>
        <dbReference type="Proteomes" id="UP001488838"/>
    </source>
</evidence>
<gene>
    <name evidence="2" type="ORF">U0070_001902</name>
</gene>
<comment type="caution">
    <text evidence="2">The sequence shown here is derived from an EMBL/GenBank/DDBJ whole genome shotgun (WGS) entry which is preliminary data.</text>
</comment>
<evidence type="ECO:0000313" key="2">
    <source>
        <dbReference type="EMBL" id="KAK7803079.1"/>
    </source>
</evidence>
<organism evidence="2 3">
    <name type="scientific">Myodes glareolus</name>
    <name type="common">Bank vole</name>
    <name type="synonym">Clethrionomys glareolus</name>
    <dbReference type="NCBI Taxonomy" id="447135"/>
    <lineage>
        <taxon>Eukaryota</taxon>
        <taxon>Metazoa</taxon>
        <taxon>Chordata</taxon>
        <taxon>Craniata</taxon>
        <taxon>Vertebrata</taxon>
        <taxon>Euteleostomi</taxon>
        <taxon>Mammalia</taxon>
        <taxon>Eutheria</taxon>
        <taxon>Euarchontoglires</taxon>
        <taxon>Glires</taxon>
        <taxon>Rodentia</taxon>
        <taxon>Myomorpha</taxon>
        <taxon>Muroidea</taxon>
        <taxon>Cricetidae</taxon>
        <taxon>Arvicolinae</taxon>
        <taxon>Myodes</taxon>
    </lineage>
</organism>
<dbReference type="EMBL" id="JBBHLL010000433">
    <property type="protein sequence ID" value="KAK7803079.1"/>
    <property type="molecule type" value="Genomic_DNA"/>
</dbReference>
<protein>
    <submittedName>
        <fullName evidence="2">Uncharacterized protein</fullName>
    </submittedName>
</protein>
<sequence length="269" mass="29306">MASQIWVFITQRSQQPLRNGAFAAGTLRDQKGKLRAARSGCLWLLQAKRGSDDHGPARRPPARSAAARREAESAGVLTGSAACAAGDPRRRLLRAARAPPALRAAPRPRPRCLLEAAAGRGRGPAWMAETSRRRRICCRSAGAWATAAPLLPRALPPPAPPRNRPRISSPESTSRRRCRWLRTQVSAQPGRVQCTGPAAAGNRGECKERRPLRSSEQFSELWFHFSAQRLAGRAACQPTGLRSFQQPSPSTLDLAGQPESRQQAQAFYS</sequence>
<reference evidence="2 3" key="1">
    <citation type="journal article" date="2023" name="bioRxiv">
        <title>Conserved and derived expression patterns and positive selection on dental genes reveal complex evolutionary context of ever-growing rodent molars.</title>
        <authorList>
            <person name="Calamari Z.T."/>
            <person name="Song A."/>
            <person name="Cohen E."/>
            <person name="Akter M."/>
            <person name="Roy R.D."/>
            <person name="Hallikas O."/>
            <person name="Christensen M.M."/>
            <person name="Li P."/>
            <person name="Marangoni P."/>
            <person name="Jernvall J."/>
            <person name="Klein O.D."/>
        </authorList>
    </citation>
    <scope>NUCLEOTIDE SEQUENCE [LARGE SCALE GENOMIC DNA]</scope>
    <source>
        <strain evidence="2">V071</strain>
    </source>
</reference>
<feature type="compositionally biased region" description="Polar residues" evidence="1">
    <location>
        <begin position="259"/>
        <end position="269"/>
    </location>
</feature>
<feature type="region of interest" description="Disordered" evidence="1">
    <location>
        <begin position="151"/>
        <end position="177"/>
    </location>
</feature>
<dbReference type="Proteomes" id="UP001488838">
    <property type="component" value="Unassembled WGS sequence"/>
</dbReference>
<proteinExistence type="predicted"/>
<name>A0AAW0HJT4_MYOGA</name>
<evidence type="ECO:0000256" key="1">
    <source>
        <dbReference type="SAM" id="MobiDB-lite"/>
    </source>
</evidence>
<feature type="region of interest" description="Disordered" evidence="1">
    <location>
        <begin position="243"/>
        <end position="269"/>
    </location>
</feature>
<dbReference type="AlphaFoldDB" id="A0AAW0HJT4"/>